<dbReference type="AlphaFoldDB" id="A0A4Z0WFT9"/>
<evidence type="ECO:0000256" key="1">
    <source>
        <dbReference type="SAM" id="Phobius"/>
    </source>
</evidence>
<dbReference type="Pfam" id="PF07331">
    <property type="entry name" value="TctB"/>
    <property type="match status" value="1"/>
</dbReference>
<dbReference type="RefSeq" id="WP_135483137.1">
    <property type="nucleotide sequence ID" value="NZ_SRMF01000003.1"/>
</dbReference>
<evidence type="ECO:0000313" key="3">
    <source>
        <dbReference type="EMBL" id="TGG93428.1"/>
    </source>
</evidence>
<feature type="transmembrane region" description="Helical" evidence="1">
    <location>
        <begin position="76"/>
        <end position="96"/>
    </location>
</feature>
<keyword evidence="4" id="KW-1185">Reference proteome</keyword>
<evidence type="ECO:0000313" key="4">
    <source>
        <dbReference type="Proteomes" id="UP000297475"/>
    </source>
</evidence>
<feature type="domain" description="DUF1468" evidence="2">
    <location>
        <begin position="6"/>
        <end position="146"/>
    </location>
</feature>
<keyword evidence="1" id="KW-0812">Transmembrane</keyword>
<accession>A0A4Z0WFT9</accession>
<sequence>MRQNFWTGLAVCAFALLALNWIIPNYAGVNPMAQMPPDLVPRIASWIMLICGAIIVAGAVKDLVKARALPVTADIDWPAAGWMIWPFFYVFFAIYLLTHFKITHIGAPIIAVMLILLGERRWYMILGCSVVPVALLYVLSVYLMRVGVV</sequence>
<evidence type="ECO:0000259" key="2">
    <source>
        <dbReference type="Pfam" id="PF07331"/>
    </source>
</evidence>
<name>A0A4Z0WFT9_9GAMM</name>
<organism evidence="3 4">
    <name type="scientific">Natronospirillum operosum</name>
    <dbReference type="NCBI Taxonomy" id="2759953"/>
    <lineage>
        <taxon>Bacteria</taxon>
        <taxon>Pseudomonadati</taxon>
        <taxon>Pseudomonadota</taxon>
        <taxon>Gammaproteobacteria</taxon>
        <taxon>Oceanospirillales</taxon>
        <taxon>Natronospirillaceae</taxon>
        <taxon>Natronospirillum</taxon>
    </lineage>
</organism>
<protein>
    <recommendedName>
        <fullName evidence="2">DUF1468 domain-containing protein</fullName>
    </recommendedName>
</protein>
<feature type="transmembrane region" description="Helical" evidence="1">
    <location>
        <begin position="43"/>
        <end position="64"/>
    </location>
</feature>
<proteinExistence type="predicted"/>
<gene>
    <name evidence="3" type="ORF">E4656_10285</name>
</gene>
<keyword evidence="1" id="KW-0472">Membrane</keyword>
<dbReference type="EMBL" id="SRMF01000003">
    <property type="protein sequence ID" value="TGG93428.1"/>
    <property type="molecule type" value="Genomic_DNA"/>
</dbReference>
<comment type="caution">
    <text evidence="3">The sequence shown here is derived from an EMBL/GenBank/DDBJ whole genome shotgun (WGS) entry which is preliminary data.</text>
</comment>
<keyword evidence="1" id="KW-1133">Transmembrane helix</keyword>
<dbReference type="OrthoDB" id="6163975at2"/>
<dbReference type="Proteomes" id="UP000297475">
    <property type="component" value="Unassembled WGS sequence"/>
</dbReference>
<dbReference type="InterPro" id="IPR009936">
    <property type="entry name" value="DUF1468"/>
</dbReference>
<feature type="transmembrane region" description="Helical" evidence="1">
    <location>
        <begin position="125"/>
        <end position="144"/>
    </location>
</feature>
<reference evidence="3 4" key="1">
    <citation type="submission" date="2019-04" db="EMBL/GenBank/DDBJ databases">
        <title>Natronospirillum operosus gen. nov., sp. nov., a haloalkaliphilic satellite isolated from decaying biomass of laboratory culture of cyanobacterium Geitlerinema sp. and proposal of Natronospirillaceae fam. nov. and Saccharospirillaceae fam. nov.</title>
        <authorList>
            <person name="Kevbrin V."/>
            <person name="Boltyanskaya Y."/>
            <person name="Koziaeva V."/>
            <person name="Grouzdev D.S."/>
            <person name="Park M."/>
            <person name="Cho J."/>
        </authorList>
    </citation>
    <scope>NUCLEOTIDE SEQUENCE [LARGE SCALE GENOMIC DNA]</scope>
    <source>
        <strain evidence="3 4">G-116</strain>
    </source>
</reference>